<reference evidence="1 2" key="1">
    <citation type="submission" date="2020-07" db="EMBL/GenBank/DDBJ databases">
        <title>Streptomyces isolated from Indian soil.</title>
        <authorList>
            <person name="Mandal S."/>
            <person name="Maiti P.K."/>
        </authorList>
    </citation>
    <scope>NUCLEOTIDE SEQUENCE [LARGE SCALE GENOMIC DNA]</scope>
    <source>
        <strain evidence="1 2">PSKA54</strain>
    </source>
</reference>
<accession>A0A7W2D4T8</accession>
<dbReference type="AlphaFoldDB" id="A0A7W2D4T8"/>
<evidence type="ECO:0000313" key="2">
    <source>
        <dbReference type="Proteomes" id="UP000586976"/>
    </source>
</evidence>
<evidence type="ECO:0000313" key="1">
    <source>
        <dbReference type="EMBL" id="MBA4864769.1"/>
    </source>
</evidence>
<comment type="caution">
    <text evidence="1">The sequence shown here is derived from an EMBL/GenBank/DDBJ whole genome shotgun (WGS) entry which is preliminary data.</text>
</comment>
<name>A0A7W2D4T8_9ACTN</name>
<proteinExistence type="predicted"/>
<gene>
    <name evidence="1" type="ORF">H1V43_26140</name>
</gene>
<protein>
    <submittedName>
        <fullName evidence="1">Uncharacterized protein</fullName>
    </submittedName>
</protein>
<dbReference type="RefSeq" id="WP_181866372.1">
    <property type="nucleotide sequence ID" value="NZ_JACEQY010000033.1"/>
</dbReference>
<dbReference type="EMBL" id="JACEQY010000033">
    <property type="protein sequence ID" value="MBA4864769.1"/>
    <property type="molecule type" value="Genomic_DNA"/>
</dbReference>
<organism evidence="1 2">
    <name type="scientific">Streptomyces himalayensis subsp. aureolus</name>
    <dbReference type="NCBI Taxonomy" id="2758039"/>
    <lineage>
        <taxon>Bacteria</taxon>
        <taxon>Bacillati</taxon>
        <taxon>Actinomycetota</taxon>
        <taxon>Actinomycetes</taxon>
        <taxon>Kitasatosporales</taxon>
        <taxon>Streptomycetaceae</taxon>
        <taxon>Streptomyces</taxon>
        <taxon>Streptomyces himalayensis</taxon>
    </lineage>
</organism>
<keyword evidence="2" id="KW-1185">Reference proteome</keyword>
<dbReference type="Proteomes" id="UP000586976">
    <property type="component" value="Unassembled WGS sequence"/>
</dbReference>
<sequence>MNNAIELIEGYATYITPEETDSLQIPEDELTAKSATPTTIGVSLIVHC</sequence>